<reference evidence="1" key="1">
    <citation type="submission" date="2023-03" db="EMBL/GenBank/DDBJ databases">
        <authorList>
            <person name="Julca I."/>
        </authorList>
    </citation>
    <scope>NUCLEOTIDE SEQUENCE</scope>
</reference>
<organism evidence="1 2">
    <name type="scientific">Oldenlandia corymbosa var. corymbosa</name>
    <dbReference type="NCBI Taxonomy" id="529605"/>
    <lineage>
        <taxon>Eukaryota</taxon>
        <taxon>Viridiplantae</taxon>
        <taxon>Streptophyta</taxon>
        <taxon>Embryophyta</taxon>
        <taxon>Tracheophyta</taxon>
        <taxon>Spermatophyta</taxon>
        <taxon>Magnoliopsida</taxon>
        <taxon>eudicotyledons</taxon>
        <taxon>Gunneridae</taxon>
        <taxon>Pentapetalae</taxon>
        <taxon>asterids</taxon>
        <taxon>lamiids</taxon>
        <taxon>Gentianales</taxon>
        <taxon>Rubiaceae</taxon>
        <taxon>Rubioideae</taxon>
        <taxon>Spermacoceae</taxon>
        <taxon>Hedyotis-Oldenlandia complex</taxon>
        <taxon>Oldenlandia</taxon>
    </lineage>
</organism>
<name>A0AAV1CN29_OLDCO</name>
<evidence type="ECO:0000313" key="2">
    <source>
        <dbReference type="Proteomes" id="UP001161247"/>
    </source>
</evidence>
<accession>A0AAV1CN29</accession>
<dbReference type="Proteomes" id="UP001161247">
    <property type="component" value="Chromosome 2"/>
</dbReference>
<protein>
    <submittedName>
        <fullName evidence="1">OLC1v1031987C1</fullName>
    </submittedName>
</protein>
<dbReference type="AlphaFoldDB" id="A0AAV1CN29"/>
<proteinExistence type="predicted"/>
<keyword evidence="2" id="KW-1185">Reference proteome</keyword>
<dbReference type="EMBL" id="OX459119">
    <property type="protein sequence ID" value="CAI9095942.1"/>
    <property type="molecule type" value="Genomic_DNA"/>
</dbReference>
<evidence type="ECO:0000313" key="1">
    <source>
        <dbReference type="EMBL" id="CAI9095942.1"/>
    </source>
</evidence>
<sequence length="249" mass="29245">MKTALDSTSATTSSGSDHCYKDYYNSSTSLHELISQEKQRKENEELTQIVLQVTKSYDAMSVELQIMVDLIECKEEKNHDEMVLPMEEVDSIVEEEVDETPQLEEVIVEDVLVERNSSLVHCQVITPLVDELEHIDSAVQDALMIQEELSVTMGQNIIGGEGEFYWGLQEEFIDFNQFQTKRIPKKLEKWRRVDFLVCWIMDIFEENASWRHDRRLDDTFLWYRDDSVQGKADQRTLMSVNVHFMEWFE</sequence>
<gene>
    <name evidence="1" type="ORF">OLC1_LOCUS6809</name>
</gene>